<dbReference type="EMBL" id="MU806743">
    <property type="protein sequence ID" value="KAJ3833229.1"/>
    <property type="molecule type" value="Genomic_DNA"/>
</dbReference>
<protein>
    <submittedName>
        <fullName evidence="1">Uncharacterized protein</fullName>
    </submittedName>
</protein>
<sequence length="154" mass="17468">MSVWNEKGYSDFQALKPKVDDLMAWELGNEFDSLPPTSQQTNDLLNIEELRETIRLAEHQLLQYKMQLCRLILGHYRSLNALFNETEKTVGMAPRFDGFDRPVSCSNSTDCLSCSDEDSPSSEFVPANFTTHVVRENDILTVYCGNVHASVTLD</sequence>
<evidence type="ECO:0000313" key="1">
    <source>
        <dbReference type="EMBL" id="KAJ3833229.1"/>
    </source>
</evidence>
<organism evidence="1 2">
    <name type="scientific">Lentinula raphanica</name>
    <dbReference type="NCBI Taxonomy" id="153919"/>
    <lineage>
        <taxon>Eukaryota</taxon>
        <taxon>Fungi</taxon>
        <taxon>Dikarya</taxon>
        <taxon>Basidiomycota</taxon>
        <taxon>Agaricomycotina</taxon>
        <taxon>Agaricomycetes</taxon>
        <taxon>Agaricomycetidae</taxon>
        <taxon>Agaricales</taxon>
        <taxon>Marasmiineae</taxon>
        <taxon>Omphalotaceae</taxon>
        <taxon>Lentinula</taxon>
    </lineage>
</organism>
<evidence type="ECO:0000313" key="2">
    <source>
        <dbReference type="Proteomes" id="UP001163846"/>
    </source>
</evidence>
<keyword evidence="2" id="KW-1185">Reference proteome</keyword>
<gene>
    <name evidence="1" type="ORF">F5878DRAFT_665829</name>
</gene>
<name>A0AA38NYZ8_9AGAR</name>
<dbReference type="AlphaFoldDB" id="A0AA38NYZ8"/>
<proteinExistence type="predicted"/>
<accession>A0AA38NYZ8</accession>
<comment type="caution">
    <text evidence="1">The sequence shown here is derived from an EMBL/GenBank/DDBJ whole genome shotgun (WGS) entry which is preliminary data.</text>
</comment>
<dbReference type="Proteomes" id="UP001163846">
    <property type="component" value="Unassembled WGS sequence"/>
</dbReference>
<reference evidence="1" key="1">
    <citation type="submission" date="2022-08" db="EMBL/GenBank/DDBJ databases">
        <authorList>
            <consortium name="DOE Joint Genome Institute"/>
            <person name="Min B."/>
            <person name="Riley R."/>
            <person name="Sierra-Patev S."/>
            <person name="Naranjo-Ortiz M."/>
            <person name="Looney B."/>
            <person name="Konkel Z."/>
            <person name="Slot J.C."/>
            <person name="Sakamoto Y."/>
            <person name="Steenwyk J.L."/>
            <person name="Rokas A."/>
            <person name="Carro J."/>
            <person name="Camarero S."/>
            <person name="Ferreira P."/>
            <person name="Molpeceres G."/>
            <person name="Ruiz-Duenas F.J."/>
            <person name="Serrano A."/>
            <person name="Henrissat B."/>
            <person name="Drula E."/>
            <person name="Hughes K.W."/>
            <person name="Mata J.L."/>
            <person name="Ishikawa N.K."/>
            <person name="Vargas-Isla R."/>
            <person name="Ushijima S."/>
            <person name="Smith C.A."/>
            <person name="Ahrendt S."/>
            <person name="Andreopoulos W."/>
            <person name="He G."/>
            <person name="Labutti K."/>
            <person name="Lipzen A."/>
            <person name="Ng V."/>
            <person name="Sandor L."/>
            <person name="Barry K."/>
            <person name="Martinez A.T."/>
            <person name="Xiao Y."/>
            <person name="Gibbons J.G."/>
            <person name="Terashima K."/>
            <person name="Hibbett D.S."/>
            <person name="Grigoriev I.V."/>
        </authorList>
    </citation>
    <scope>NUCLEOTIDE SEQUENCE</scope>
    <source>
        <strain evidence="1">TFB9207</strain>
    </source>
</reference>